<keyword evidence="1" id="KW-1185">Reference proteome</keyword>
<accession>A0AC58SN55</accession>
<protein>
    <submittedName>
        <fullName evidence="2">Uncharacterized protein LOC142169083</fullName>
    </submittedName>
</protein>
<evidence type="ECO:0000313" key="1">
    <source>
        <dbReference type="Proteomes" id="UP000790787"/>
    </source>
</evidence>
<reference evidence="1" key="1">
    <citation type="journal article" date="2014" name="Nat. Commun.">
        <title>The tobacco genome sequence and its comparison with those of tomato and potato.</title>
        <authorList>
            <person name="Sierro N."/>
            <person name="Battey J.N."/>
            <person name="Ouadi S."/>
            <person name="Bakaher N."/>
            <person name="Bovet L."/>
            <person name="Willig A."/>
            <person name="Goepfert S."/>
            <person name="Peitsch M.C."/>
            <person name="Ivanov N.V."/>
        </authorList>
    </citation>
    <scope>NUCLEOTIDE SEQUENCE [LARGE SCALE GENOMIC DNA]</scope>
</reference>
<name>A0AC58SN55_TOBAC</name>
<proteinExistence type="predicted"/>
<organism evidence="1 2">
    <name type="scientific">Nicotiana tabacum</name>
    <name type="common">Common tobacco</name>
    <dbReference type="NCBI Taxonomy" id="4097"/>
    <lineage>
        <taxon>Eukaryota</taxon>
        <taxon>Viridiplantae</taxon>
        <taxon>Streptophyta</taxon>
        <taxon>Embryophyta</taxon>
        <taxon>Tracheophyta</taxon>
        <taxon>Spermatophyta</taxon>
        <taxon>Magnoliopsida</taxon>
        <taxon>eudicotyledons</taxon>
        <taxon>Gunneridae</taxon>
        <taxon>Pentapetalae</taxon>
        <taxon>asterids</taxon>
        <taxon>lamiids</taxon>
        <taxon>Solanales</taxon>
        <taxon>Solanaceae</taxon>
        <taxon>Nicotianoideae</taxon>
        <taxon>Nicotianeae</taxon>
        <taxon>Nicotiana</taxon>
    </lineage>
</organism>
<reference evidence="2" key="2">
    <citation type="submission" date="2025-08" db="UniProtKB">
        <authorList>
            <consortium name="RefSeq"/>
        </authorList>
    </citation>
    <scope>IDENTIFICATION</scope>
    <source>
        <tissue evidence="2">Leaf</tissue>
    </source>
</reference>
<gene>
    <name evidence="2" type="primary">LOC142169083</name>
</gene>
<dbReference type="Proteomes" id="UP000790787">
    <property type="component" value="Chromosome 14"/>
</dbReference>
<sequence length="409" mass="46918">MERTMLIDSGVPKRFWAEVVNTAFYLIHRCMIRSVLYKTSYELRNGRKPKLTYLRTFGCKCFVLNNGKEALGKFDAKNYEGIFLGYSSQSKAYKVYKKRTQCVEESAHIIFDESHHLSGKDSHDKNDLDEEHSKVLREVIDMANGKADLMSQVNESNKEDVEEPPVGLEESSSSITAIEAESKVVDAVQGTPDAEQTSDTHSSMDANYGSHSEELGSFHNKIQVSNWKHKSSHPLQNVTTPLDLGIQTRSKTRSMFAFSAFLSQIKPKNIKEVLKDADWIAAMQDELHQYERHNMWYLIPRPSDRTIIGYRLSMFLLENGFIRGKIDNTLFLKKKGWDLLIVQVYVDDIIFGAINDSFCEEFSKLMGSEFEMSMMGELNFFLCLKVKQTSKGTMISQQKYIKELLKRLL</sequence>
<dbReference type="RefSeq" id="XP_075086387.1">
    <property type="nucleotide sequence ID" value="XM_075230286.1"/>
</dbReference>
<evidence type="ECO:0000313" key="2">
    <source>
        <dbReference type="RefSeq" id="XP_075086387.1"/>
    </source>
</evidence>